<feature type="transmembrane region" description="Helical" evidence="7">
    <location>
        <begin position="352"/>
        <end position="369"/>
    </location>
</feature>
<feature type="transmembrane region" description="Helical" evidence="7">
    <location>
        <begin position="280"/>
        <end position="305"/>
    </location>
</feature>
<dbReference type="PhylomeDB" id="A0A0G4G227"/>
<dbReference type="EMBL" id="CDMZ01000802">
    <property type="protein sequence ID" value="CEM21798.1"/>
    <property type="molecule type" value="Genomic_DNA"/>
</dbReference>
<dbReference type="VEuPathDB" id="CryptoDB:Cvel_19736"/>
<evidence type="ECO:0000256" key="7">
    <source>
        <dbReference type="RuleBase" id="RU363079"/>
    </source>
</evidence>
<dbReference type="PANTHER" id="PTHR10766:SF41">
    <property type="entry name" value="TRANSMEMBRANE 9 SUPERFAMILY MEMBER 3"/>
    <property type="match status" value="1"/>
</dbReference>
<dbReference type="InterPro" id="IPR004240">
    <property type="entry name" value="EMP70"/>
</dbReference>
<dbReference type="Pfam" id="PF02990">
    <property type="entry name" value="EMP70"/>
    <property type="match status" value="1"/>
</dbReference>
<keyword evidence="4 7" id="KW-0732">Signal</keyword>
<feature type="transmembrane region" description="Helical" evidence="7">
    <location>
        <begin position="536"/>
        <end position="565"/>
    </location>
</feature>
<dbReference type="GO" id="GO:0016020">
    <property type="term" value="C:membrane"/>
    <property type="evidence" value="ECO:0007669"/>
    <property type="project" value="UniProtKB-SubCell"/>
</dbReference>
<sequence length="575" mass="64307">MRLLWIFLGLAIGTQGDEKTHRYDQGEAVVVWGGKVGPYHNPHETYTYDSMPLCDLEGVETEQKSATFGEALAGHNLLKLPKFQIKFGEGSLSTEVCTKTLSNEDAESLSSMIDEHWYTGLHVDELPLYLLVGFAEGAQARMVFTHREFVIAKNEDRIISVDVDPSSPVQVSPGASLRFTYGVRWVESSVAFEDRFQKYLEEDFFEDRVHWFSIVNSLVVCGALCFATALVLSRTLRRDFQRQDVSEAEELECMDRADESGWKQVHGDVFRRPDHLMSFATLYSAGAEVISVLVVVLILAPIHAFHTKRGVAIDAVIGSYIVARGVGGFAGGRLFKKYGGSAWKRSMLRNQLFLPTVAFFAWFAVHWVARMKSSSSTGPSSSILFIVLFLLFCAPVHVVGTLLGRRSTAKGTFPCRVHTLRRPIPPKHFLWEPAFIAVSGAIPFACVYIEMYFIFSSMWGYKFYYVYGFACAILCILTLVIMCVAVTGAYILLNAEDYRWVWLSFLSGGSTAVYIWLYSLYYLVASTKMTGVVQLVYYNVATAFGCLCLGLACGTLSFAATSLFVHTIYRNIKSD</sequence>
<dbReference type="AlphaFoldDB" id="A0A0G4G227"/>
<gene>
    <name evidence="8" type="ORF">Cvel_19736</name>
</gene>
<dbReference type="PANTHER" id="PTHR10766">
    <property type="entry name" value="TRANSMEMBRANE 9 SUPERFAMILY PROTEIN"/>
    <property type="match status" value="1"/>
</dbReference>
<evidence type="ECO:0000256" key="4">
    <source>
        <dbReference type="ARBA" id="ARBA00022729"/>
    </source>
</evidence>
<feature type="transmembrane region" description="Helical" evidence="7">
    <location>
        <begin position="500"/>
        <end position="524"/>
    </location>
</feature>
<evidence type="ECO:0000256" key="3">
    <source>
        <dbReference type="ARBA" id="ARBA00022692"/>
    </source>
</evidence>
<protein>
    <recommendedName>
        <fullName evidence="7">Transmembrane 9 superfamily member</fullName>
    </recommendedName>
</protein>
<proteinExistence type="inferred from homology"/>
<keyword evidence="3 7" id="KW-0812">Transmembrane</keyword>
<name>A0A0G4G227_9ALVE</name>
<evidence type="ECO:0000256" key="2">
    <source>
        <dbReference type="ARBA" id="ARBA00005227"/>
    </source>
</evidence>
<comment type="similarity">
    <text evidence="2 7">Belongs to the nonaspanin (TM9SF) (TC 9.A.2) family.</text>
</comment>
<accession>A0A0G4G227</accession>
<dbReference type="GO" id="GO:0072657">
    <property type="term" value="P:protein localization to membrane"/>
    <property type="evidence" value="ECO:0007669"/>
    <property type="project" value="TreeGrafter"/>
</dbReference>
<evidence type="ECO:0000313" key="8">
    <source>
        <dbReference type="EMBL" id="CEM21798.1"/>
    </source>
</evidence>
<reference evidence="8" key="1">
    <citation type="submission" date="2014-11" db="EMBL/GenBank/DDBJ databases">
        <authorList>
            <person name="Otto D Thomas"/>
            <person name="Naeem Raeece"/>
        </authorList>
    </citation>
    <scope>NUCLEOTIDE SEQUENCE</scope>
</reference>
<feature type="transmembrane region" description="Helical" evidence="7">
    <location>
        <begin position="211"/>
        <end position="232"/>
    </location>
</feature>
<feature type="chain" id="PRO_5007354941" description="Transmembrane 9 superfamily member" evidence="7">
    <location>
        <begin position="17"/>
        <end position="575"/>
    </location>
</feature>
<evidence type="ECO:0000256" key="5">
    <source>
        <dbReference type="ARBA" id="ARBA00022989"/>
    </source>
</evidence>
<evidence type="ECO:0000256" key="1">
    <source>
        <dbReference type="ARBA" id="ARBA00004141"/>
    </source>
</evidence>
<comment type="subcellular location">
    <subcellularLocation>
        <location evidence="1">Membrane</location>
        <topology evidence="1">Multi-pass membrane protein</topology>
    </subcellularLocation>
</comment>
<feature type="transmembrane region" description="Helical" evidence="7">
    <location>
        <begin position="429"/>
        <end position="455"/>
    </location>
</feature>
<feature type="transmembrane region" description="Helical" evidence="7">
    <location>
        <begin position="467"/>
        <end position="493"/>
    </location>
</feature>
<keyword evidence="5 7" id="KW-1133">Transmembrane helix</keyword>
<feature type="transmembrane region" description="Helical" evidence="7">
    <location>
        <begin position="381"/>
        <end position="403"/>
    </location>
</feature>
<evidence type="ECO:0000256" key="6">
    <source>
        <dbReference type="ARBA" id="ARBA00023136"/>
    </source>
</evidence>
<keyword evidence="6 7" id="KW-0472">Membrane</keyword>
<feature type="signal peptide" evidence="7">
    <location>
        <begin position="1"/>
        <end position="16"/>
    </location>
</feature>
<organism evidence="8">
    <name type="scientific">Chromera velia CCMP2878</name>
    <dbReference type="NCBI Taxonomy" id="1169474"/>
    <lineage>
        <taxon>Eukaryota</taxon>
        <taxon>Sar</taxon>
        <taxon>Alveolata</taxon>
        <taxon>Colpodellida</taxon>
        <taxon>Chromeraceae</taxon>
        <taxon>Chromera</taxon>
    </lineage>
</organism>